<dbReference type="EMBL" id="JACHJW010000001">
    <property type="protein sequence ID" value="MBB4958843.1"/>
    <property type="molecule type" value="Genomic_DNA"/>
</dbReference>
<keyword evidence="4" id="KW-1185">Reference proteome</keyword>
<evidence type="ECO:0000259" key="2">
    <source>
        <dbReference type="SMART" id="SM00458"/>
    </source>
</evidence>
<accession>A0A7W7SQ14</accession>
<reference evidence="3 4" key="1">
    <citation type="submission" date="2020-08" db="EMBL/GenBank/DDBJ databases">
        <title>Sequencing the genomes of 1000 actinobacteria strains.</title>
        <authorList>
            <person name="Klenk H.-P."/>
        </authorList>
    </citation>
    <scope>NUCLEOTIDE SEQUENCE [LARGE SCALE GENOMIC DNA]</scope>
    <source>
        <strain evidence="3 4">DSM 45886</strain>
    </source>
</reference>
<dbReference type="InterPro" id="IPR035992">
    <property type="entry name" value="Ricin_B-like_lectins"/>
</dbReference>
<evidence type="ECO:0000313" key="3">
    <source>
        <dbReference type="EMBL" id="MBB4958843.1"/>
    </source>
</evidence>
<dbReference type="SUPFAM" id="SSF50370">
    <property type="entry name" value="Ricin B-like lectins"/>
    <property type="match status" value="1"/>
</dbReference>
<name>A0A7W7SQ14_9ACTN</name>
<organism evidence="3 4">
    <name type="scientific">Micromonospora polyrhachis</name>
    <dbReference type="NCBI Taxonomy" id="1282883"/>
    <lineage>
        <taxon>Bacteria</taxon>
        <taxon>Bacillati</taxon>
        <taxon>Actinomycetota</taxon>
        <taxon>Actinomycetes</taxon>
        <taxon>Micromonosporales</taxon>
        <taxon>Micromonosporaceae</taxon>
        <taxon>Micromonospora</taxon>
    </lineage>
</organism>
<dbReference type="RefSeq" id="WP_184534871.1">
    <property type="nucleotide sequence ID" value="NZ_JACHJW010000001.1"/>
</dbReference>
<dbReference type="Pfam" id="PF00652">
    <property type="entry name" value="Ricin_B_lectin"/>
    <property type="match status" value="1"/>
</dbReference>
<evidence type="ECO:0000313" key="4">
    <source>
        <dbReference type="Proteomes" id="UP000578819"/>
    </source>
</evidence>
<feature type="domain" description="Ricin B lectin" evidence="2">
    <location>
        <begin position="240"/>
        <end position="363"/>
    </location>
</feature>
<dbReference type="InterPro" id="IPR000772">
    <property type="entry name" value="Ricin_B_lectin"/>
</dbReference>
<comment type="caution">
    <text evidence="3">The sequence shown here is derived from an EMBL/GenBank/DDBJ whole genome shotgun (WGS) entry which is preliminary data.</text>
</comment>
<dbReference type="InterPro" id="IPR023346">
    <property type="entry name" value="Lysozyme-like_dom_sf"/>
</dbReference>
<sequence length="365" mass="38562">MSRPKKPALRARWRTVLAAIILVVVAGAGTAVVMATLGNKEQTPLPGVAVPPGYLRPITEAAGSCPTLTPAKLAGQLMAESRFVADATTARAGRGLAGLTDDEWRTWQPWSGVDQGDAEASVFALAHYLCHLIGQVREVKLEGEVWPLAVAAYHSGMPAVISANGVPDGARDYVVRTGRYAAWYALNTGFNESALLAAGPETTATASPRSTPSPKASSSPSNVVSASPSSSRQATPRGSSTGGSLVNDEYHSCLTANPPRDGTRLMLAKCDGSPAQSWEPRPDGTIRASGLCMDAANAGQVDFTPVQVAVCQGNPAQQFLLIDKRIYSMHADKCVNIHYNPGEGTTIVLFSCLSQSNQFFRLQKR</sequence>
<protein>
    <recommendedName>
        <fullName evidence="2">Ricin B lectin domain-containing protein</fullName>
    </recommendedName>
</protein>
<evidence type="ECO:0000256" key="1">
    <source>
        <dbReference type="SAM" id="MobiDB-lite"/>
    </source>
</evidence>
<dbReference type="Proteomes" id="UP000578819">
    <property type="component" value="Unassembled WGS sequence"/>
</dbReference>
<dbReference type="AlphaFoldDB" id="A0A7W7SQ14"/>
<proteinExistence type="predicted"/>
<dbReference type="SMART" id="SM00458">
    <property type="entry name" value="RICIN"/>
    <property type="match status" value="1"/>
</dbReference>
<feature type="compositionally biased region" description="Low complexity" evidence="1">
    <location>
        <begin position="202"/>
        <end position="236"/>
    </location>
</feature>
<dbReference type="PROSITE" id="PS50231">
    <property type="entry name" value="RICIN_B_LECTIN"/>
    <property type="match status" value="1"/>
</dbReference>
<gene>
    <name evidence="3" type="ORF">FHR38_002576</name>
</gene>
<dbReference type="Gene3D" id="2.80.10.50">
    <property type="match status" value="1"/>
</dbReference>
<dbReference type="SUPFAM" id="SSF53955">
    <property type="entry name" value="Lysozyme-like"/>
    <property type="match status" value="1"/>
</dbReference>
<feature type="region of interest" description="Disordered" evidence="1">
    <location>
        <begin position="201"/>
        <end position="244"/>
    </location>
</feature>
<dbReference type="Gene3D" id="1.10.530.10">
    <property type="match status" value="1"/>
</dbReference>